<dbReference type="Pfam" id="PF00246">
    <property type="entry name" value="Peptidase_M14"/>
    <property type="match status" value="1"/>
</dbReference>
<organism evidence="2">
    <name type="scientific">hydrothermal vent metagenome</name>
    <dbReference type="NCBI Taxonomy" id="652676"/>
    <lineage>
        <taxon>unclassified sequences</taxon>
        <taxon>metagenomes</taxon>
        <taxon>ecological metagenomes</taxon>
    </lineage>
</organism>
<evidence type="ECO:0000259" key="1">
    <source>
        <dbReference type="Pfam" id="PF00246"/>
    </source>
</evidence>
<dbReference type="GO" id="GO:0004181">
    <property type="term" value="F:metallocarboxypeptidase activity"/>
    <property type="evidence" value="ECO:0007669"/>
    <property type="project" value="InterPro"/>
</dbReference>
<name>A0A3B0TX52_9ZZZZ</name>
<accession>A0A3B0TX52</accession>
<dbReference type="Gene3D" id="3.40.630.10">
    <property type="entry name" value="Zn peptidases"/>
    <property type="match status" value="1"/>
</dbReference>
<proteinExistence type="predicted"/>
<protein>
    <recommendedName>
        <fullName evidence="1">Peptidase M14 domain-containing protein</fullName>
    </recommendedName>
</protein>
<sequence length="416" mass="46760">METLLNKKNNGQQRLLIFLTALFVLIAGFQFNLKGQDLKTLKSGNYSFKVPEDYFQEREDIPSFWLSTVDEVAEFLYNHVHKGRIEILGTSAGGRLIRGVTYGKPRIGEGTTTFSGSLGFRDVRAYRGPDHEKTVYLGMAAVHGGEFEGIVGMVNLISVLETGKDLRGKEWPEINEIANQLDRIILIPIVNPDGRARIPLRMEKYNDTDNIVHEYLNTGGYPDGTLIGWPQVKEFIPLDFGRPLFPGGYPNDAGVNIQHDDFFGIRQPETQVLFDLCERERPDLIINMHTGAVYMNLHRPFSEPVLSPVFDSLYVHVHKRLAIEGLQNTKNIKNEINPSRVPVETFNLDGALNLHCGALSVVVESPSHSFSEKNGDGKIAFHTSDMLLDAQLICHLETMRFLVESGGRSQWTPSHQ</sequence>
<feature type="domain" description="Peptidase M14" evidence="1">
    <location>
        <begin position="85"/>
        <end position="313"/>
    </location>
</feature>
<dbReference type="GO" id="GO:0006508">
    <property type="term" value="P:proteolysis"/>
    <property type="evidence" value="ECO:0007669"/>
    <property type="project" value="InterPro"/>
</dbReference>
<dbReference type="GO" id="GO:0008270">
    <property type="term" value="F:zinc ion binding"/>
    <property type="evidence" value="ECO:0007669"/>
    <property type="project" value="InterPro"/>
</dbReference>
<dbReference type="AlphaFoldDB" id="A0A3B0TX52"/>
<dbReference type="InterPro" id="IPR000834">
    <property type="entry name" value="Peptidase_M14"/>
</dbReference>
<reference evidence="2" key="1">
    <citation type="submission" date="2018-06" db="EMBL/GenBank/DDBJ databases">
        <authorList>
            <person name="Zhirakovskaya E."/>
        </authorList>
    </citation>
    <scope>NUCLEOTIDE SEQUENCE</scope>
</reference>
<gene>
    <name evidence="2" type="ORF">MNBD_BACTEROID01-2121</name>
</gene>
<dbReference type="EMBL" id="UOEP01000080">
    <property type="protein sequence ID" value="VAW18017.1"/>
    <property type="molecule type" value="Genomic_DNA"/>
</dbReference>
<evidence type="ECO:0000313" key="2">
    <source>
        <dbReference type="EMBL" id="VAW18017.1"/>
    </source>
</evidence>
<dbReference type="SUPFAM" id="SSF53187">
    <property type="entry name" value="Zn-dependent exopeptidases"/>
    <property type="match status" value="1"/>
</dbReference>